<feature type="transmembrane region" description="Helical" evidence="1">
    <location>
        <begin position="94"/>
        <end position="113"/>
    </location>
</feature>
<organism evidence="2 3">
    <name type="scientific">Mogibacterium diversum</name>
    <dbReference type="NCBI Taxonomy" id="114527"/>
    <lineage>
        <taxon>Bacteria</taxon>
        <taxon>Bacillati</taxon>
        <taxon>Bacillota</taxon>
        <taxon>Clostridia</taxon>
        <taxon>Peptostreptococcales</taxon>
        <taxon>Anaerovoracaceae</taxon>
        <taxon>Mogibacterium</taxon>
    </lineage>
</organism>
<gene>
    <name evidence="2" type="ORF">C5Q96_07770</name>
</gene>
<feature type="transmembrane region" description="Helical" evidence="1">
    <location>
        <begin position="188"/>
        <end position="208"/>
    </location>
</feature>
<evidence type="ECO:0000313" key="3">
    <source>
        <dbReference type="Proteomes" id="UP000237883"/>
    </source>
</evidence>
<reference evidence="3" key="1">
    <citation type="submission" date="2018-02" db="EMBL/GenBank/DDBJ databases">
        <authorList>
            <person name="Holder M.E."/>
            <person name="Ajami N.J."/>
            <person name="Petrosino J.F."/>
        </authorList>
    </citation>
    <scope>NUCLEOTIDE SEQUENCE [LARGE SCALE GENOMIC DNA]</scope>
    <source>
        <strain evidence="3">CCUG 47132</strain>
    </source>
</reference>
<feature type="transmembrane region" description="Helical" evidence="1">
    <location>
        <begin position="410"/>
        <end position="432"/>
    </location>
</feature>
<feature type="transmembrane region" description="Helical" evidence="1">
    <location>
        <begin position="277"/>
        <end position="295"/>
    </location>
</feature>
<protein>
    <recommendedName>
        <fullName evidence="4">O-antigen ligase domain-containing protein</fullName>
    </recommendedName>
</protein>
<feature type="transmembrane region" description="Helical" evidence="1">
    <location>
        <begin position="61"/>
        <end position="82"/>
    </location>
</feature>
<dbReference type="OrthoDB" id="2032070at2"/>
<dbReference type="RefSeq" id="WP_106057808.1">
    <property type="nucleotide sequence ID" value="NZ_CP027228.1"/>
</dbReference>
<keyword evidence="1" id="KW-0472">Membrane</keyword>
<evidence type="ECO:0008006" key="4">
    <source>
        <dbReference type="Google" id="ProtNLM"/>
    </source>
</evidence>
<evidence type="ECO:0000256" key="1">
    <source>
        <dbReference type="SAM" id="Phobius"/>
    </source>
</evidence>
<name>A0A2S0L6B0_9FIRM</name>
<feature type="transmembrane region" description="Helical" evidence="1">
    <location>
        <begin position="145"/>
        <end position="168"/>
    </location>
</feature>
<evidence type="ECO:0000313" key="2">
    <source>
        <dbReference type="EMBL" id="AVM48754.1"/>
    </source>
</evidence>
<feature type="transmembrane region" description="Helical" evidence="1">
    <location>
        <begin position="247"/>
        <end position="265"/>
    </location>
</feature>
<dbReference type="GeneID" id="78392160"/>
<sequence>MYEIKTLNHILAFIDRLVGKISIKKGQNTIISVSAFGMMMTSFCKFSYFTERLSHYGIHQHMVNVTSSVMFFVFLMLIVVSLDMNEDEDVKLNAWLGIPLLLVVISYTVTGIIEKAPKQLVWAFVYSVIFVPISYRLASKKNKKIFIDGIATGIAIFGVLILFLNIIFSPMVAKTSFSIARYTGVLTNPTILGFYLNVFIVVYAYIIYKKVFVEKNILENVSNLIVFSISVWGMGMSWFAILMTKSRGSFLGILSILLFYTIIVMKGIFKSHLTFKNTAIIFVITVTMLATAYKISDNILKRDLRALKIKENYTISQMMFGRIKEMSNFKDVDEYHFAYMEPKNLTEAQRKIWSDLDKLTTHRIWIWYIYSQHLGFIGHKSRTFIIPGYTKGFERQSHNAILEVTFNGGYIAGFGFLLIEITTGIYALIILFRKKEYTDNNLEMLFLSLAAIAFCVNGIFSTINTLTTYSITMMYYMALTTVGFRKSDESLTTTKQ</sequence>
<feature type="transmembrane region" description="Helical" evidence="1">
    <location>
        <begin position="220"/>
        <end position="241"/>
    </location>
</feature>
<feature type="transmembrane region" description="Helical" evidence="1">
    <location>
        <begin position="444"/>
        <end position="460"/>
    </location>
</feature>
<dbReference type="EMBL" id="CP027228">
    <property type="protein sequence ID" value="AVM48754.1"/>
    <property type="molecule type" value="Genomic_DNA"/>
</dbReference>
<feature type="transmembrane region" description="Helical" evidence="1">
    <location>
        <begin position="30"/>
        <end position="49"/>
    </location>
</feature>
<accession>A0A2S0L6B0</accession>
<feature type="transmembrane region" description="Helical" evidence="1">
    <location>
        <begin position="119"/>
        <end position="138"/>
    </location>
</feature>
<dbReference type="KEGG" id="mdv:C5Q96_07770"/>
<dbReference type="AlphaFoldDB" id="A0A2S0L6B0"/>
<keyword evidence="1" id="KW-0812">Transmembrane</keyword>
<keyword evidence="3" id="KW-1185">Reference proteome</keyword>
<proteinExistence type="predicted"/>
<keyword evidence="1" id="KW-1133">Transmembrane helix</keyword>
<dbReference type="Proteomes" id="UP000237883">
    <property type="component" value="Chromosome"/>
</dbReference>